<evidence type="ECO:0000256" key="6">
    <source>
        <dbReference type="ARBA" id="ARBA00023316"/>
    </source>
</evidence>
<dbReference type="GO" id="GO:0071555">
    <property type="term" value="P:cell wall organization"/>
    <property type="evidence" value="ECO:0007669"/>
    <property type="project" value="UniProtKB-KW"/>
</dbReference>
<evidence type="ECO:0000256" key="3">
    <source>
        <dbReference type="ARBA" id="ARBA00022989"/>
    </source>
</evidence>
<evidence type="ECO:0000256" key="1">
    <source>
        <dbReference type="ARBA" id="ARBA00022475"/>
    </source>
</evidence>
<evidence type="ECO:0000313" key="9">
    <source>
        <dbReference type="Proteomes" id="UP000000607"/>
    </source>
</evidence>
<keyword evidence="5 7" id="KW-0456">Lyase</keyword>
<name>Q65V35_MANSM</name>
<accession>Q65V35</accession>
<dbReference type="STRING" id="221988.MS0568"/>
<dbReference type="EMBL" id="AE016827">
    <property type="protein sequence ID" value="AAU37175.1"/>
    <property type="molecule type" value="Genomic_DNA"/>
</dbReference>
<comment type="similarity">
    <text evidence="7">Belongs to the transglycosylase MltG family.</text>
</comment>
<dbReference type="InterPro" id="IPR003770">
    <property type="entry name" value="MLTG-like"/>
</dbReference>
<dbReference type="KEGG" id="msu:MS0568"/>
<evidence type="ECO:0000256" key="7">
    <source>
        <dbReference type="HAMAP-Rule" id="MF_02065"/>
    </source>
</evidence>
<evidence type="ECO:0000256" key="5">
    <source>
        <dbReference type="ARBA" id="ARBA00023239"/>
    </source>
</evidence>
<organism evidence="8 9">
    <name type="scientific">Mannheimia succiniciproducens (strain KCTC 0769BP / MBEL55E)</name>
    <dbReference type="NCBI Taxonomy" id="221988"/>
    <lineage>
        <taxon>Bacteria</taxon>
        <taxon>Pseudomonadati</taxon>
        <taxon>Pseudomonadota</taxon>
        <taxon>Gammaproteobacteria</taxon>
        <taxon>Pasteurellales</taxon>
        <taxon>Pasteurellaceae</taxon>
        <taxon>Basfia</taxon>
    </lineage>
</organism>
<keyword evidence="3 7" id="KW-1133">Transmembrane helix</keyword>
<dbReference type="GO" id="GO:0008932">
    <property type="term" value="F:lytic endotransglycosylase activity"/>
    <property type="evidence" value="ECO:0007669"/>
    <property type="project" value="UniProtKB-UniRule"/>
</dbReference>
<protein>
    <recommendedName>
        <fullName evidence="7">Endolytic murein transglycosylase</fullName>
        <ecNumber evidence="7">4.2.2.29</ecNumber>
    </recommendedName>
    <alternativeName>
        <fullName evidence="7">Peptidoglycan lytic transglycosylase</fullName>
    </alternativeName>
    <alternativeName>
        <fullName evidence="7">Peptidoglycan polymerization terminase</fullName>
    </alternativeName>
</protein>
<dbReference type="PANTHER" id="PTHR30518:SF2">
    <property type="entry name" value="ENDOLYTIC MUREIN TRANSGLYCOSYLASE"/>
    <property type="match status" value="1"/>
</dbReference>
<dbReference type="EC" id="4.2.2.29" evidence="7"/>
<keyword evidence="2 7" id="KW-0812">Transmembrane</keyword>
<keyword evidence="6 7" id="KW-0961">Cell wall biogenesis/degradation</keyword>
<dbReference type="GO" id="GO:0005886">
    <property type="term" value="C:plasma membrane"/>
    <property type="evidence" value="ECO:0007669"/>
    <property type="project" value="UniProtKB-UniRule"/>
</dbReference>
<dbReference type="HOGENOM" id="CLU_025574_0_2_6"/>
<keyword evidence="1 7" id="KW-1003">Cell membrane</keyword>
<comment type="function">
    <text evidence="7">Functions as a peptidoglycan terminase that cleaves nascent peptidoglycan strands endolytically to terminate their elongation.</text>
</comment>
<dbReference type="eggNOG" id="COG1559">
    <property type="taxonomic scope" value="Bacteria"/>
</dbReference>
<evidence type="ECO:0000256" key="4">
    <source>
        <dbReference type="ARBA" id="ARBA00023136"/>
    </source>
</evidence>
<keyword evidence="7" id="KW-0997">Cell inner membrane</keyword>
<proteinExistence type="inferred from homology"/>
<dbReference type="HAMAP" id="MF_02065">
    <property type="entry name" value="MltG"/>
    <property type="match status" value="1"/>
</dbReference>
<dbReference type="Proteomes" id="UP000000607">
    <property type="component" value="Chromosome"/>
</dbReference>
<dbReference type="PANTHER" id="PTHR30518">
    <property type="entry name" value="ENDOLYTIC MUREIN TRANSGLYCOSYLASE"/>
    <property type="match status" value="1"/>
</dbReference>
<dbReference type="Gene3D" id="3.30.160.60">
    <property type="entry name" value="Classic Zinc Finger"/>
    <property type="match status" value="2"/>
</dbReference>
<dbReference type="AlphaFoldDB" id="Q65V35"/>
<evidence type="ECO:0000256" key="2">
    <source>
        <dbReference type="ARBA" id="ARBA00022692"/>
    </source>
</evidence>
<comment type="catalytic activity">
    <reaction evidence="7">
        <text>a peptidoglycan chain = a peptidoglycan chain with N-acetyl-1,6-anhydromuramyl-[peptide] at the reducing end + a peptidoglycan chain with N-acetylglucosamine at the non-reducing end.</text>
        <dbReference type="EC" id="4.2.2.29"/>
    </reaction>
</comment>
<gene>
    <name evidence="7" type="primary">mltG</name>
    <name evidence="8" type="ordered locus">MS0568</name>
</gene>
<dbReference type="FunFam" id="3.30.160.60:FF:000242">
    <property type="entry name" value="Endolytic murein transglycosylase"/>
    <property type="match status" value="1"/>
</dbReference>
<dbReference type="Pfam" id="PF02618">
    <property type="entry name" value="YceG"/>
    <property type="match status" value="1"/>
</dbReference>
<dbReference type="NCBIfam" id="TIGR00247">
    <property type="entry name" value="endolytic transglycosylase MltG"/>
    <property type="match status" value="1"/>
</dbReference>
<dbReference type="CDD" id="cd08010">
    <property type="entry name" value="MltG_like"/>
    <property type="match status" value="1"/>
</dbReference>
<dbReference type="GO" id="GO:0009252">
    <property type="term" value="P:peptidoglycan biosynthetic process"/>
    <property type="evidence" value="ECO:0007669"/>
    <property type="project" value="UniProtKB-UniRule"/>
</dbReference>
<keyword evidence="9" id="KW-1185">Reference proteome</keyword>
<sequence length="357" mass="40842">MNLRVFLLMMKKCIRFIFLLLLMFAAAGFWGYNYIQKLVNEPVNIKAEQLLTLERGTTGKKLFALLEKENIIADNILFPLLLKLQPQFNNVKAGTYSLEGVKTLGDLLTLLNSGKEAQFALRFTDGETWKQVKKSLENAPHLKHELKDKTDVEVFHQFKEMLPEFEVQNAYKTLDGWIYPDTYNYTPNSTDVALVKRSVERMVKTLEKAWAERDEDLPLNNPYEMLILASIVEKESGISAERGKIASVFVNRLKAKMKLQTDPTVIYGMGESYQGNIRKKDLESPTPYNTYVIDGLPPTPIANPSEDALNAVAHPERTDFLYFVADGSGGHKFSRSLIEHNKAVQEYLLWLRRNKNK</sequence>
<evidence type="ECO:0000313" key="8">
    <source>
        <dbReference type="EMBL" id="AAU37175.1"/>
    </source>
</evidence>
<reference evidence="8 9" key="1">
    <citation type="journal article" date="2004" name="Nat. Biotechnol.">
        <title>The genome sequence of the capnophilic rumen bacterium Mannheimia succiniciproducens.</title>
        <authorList>
            <person name="Hong S.H."/>
            <person name="Kim J.S."/>
            <person name="Lee S.Y."/>
            <person name="In Y.H."/>
            <person name="Choi S.S."/>
            <person name="Rih J.-K."/>
            <person name="Kim C.H."/>
            <person name="Jeong H."/>
            <person name="Hur C.G."/>
            <person name="Kim J.J."/>
        </authorList>
    </citation>
    <scope>NUCLEOTIDE SEQUENCE [LARGE SCALE GENOMIC DNA]</scope>
    <source>
        <strain evidence="9">KCTC 0769BP / MBEL55E</strain>
    </source>
</reference>
<feature type="site" description="Important for catalytic activity" evidence="7">
    <location>
        <position position="235"/>
    </location>
</feature>
<keyword evidence="4 7" id="KW-0472">Membrane</keyword>